<dbReference type="Proteomes" id="UP000681356">
    <property type="component" value="Unassembled WGS sequence"/>
</dbReference>
<comment type="caution">
    <text evidence="2">The sequence shown here is derived from an EMBL/GenBank/DDBJ whole genome shotgun (WGS) entry which is preliminary data.</text>
</comment>
<name>A0A8J7WD59_9RHOB</name>
<dbReference type="RefSeq" id="WP_212534948.1">
    <property type="nucleotide sequence ID" value="NZ_JAGTUU010000001.1"/>
</dbReference>
<evidence type="ECO:0000256" key="1">
    <source>
        <dbReference type="SAM" id="Phobius"/>
    </source>
</evidence>
<accession>A0A8J7WD59</accession>
<sequence>MAQGSTFAVMIRQARIVAAELIAAFWPGQSGPEVAQRIERLPMRAQAGVLTGVLGLLFLVSLFAAQFGLVGMALFLAAVFLIIS</sequence>
<feature type="transmembrane region" description="Helical" evidence="1">
    <location>
        <begin position="50"/>
        <end position="83"/>
    </location>
</feature>
<dbReference type="AlphaFoldDB" id="A0A8J7WD59"/>
<gene>
    <name evidence="2" type="ORF">KB874_02460</name>
</gene>
<keyword evidence="1" id="KW-0812">Transmembrane</keyword>
<proteinExistence type="predicted"/>
<keyword evidence="1" id="KW-1133">Transmembrane helix</keyword>
<reference evidence="2" key="1">
    <citation type="submission" date="2021-04" db="EMBL/GenBank/DDBJ databases">
        <authorList>
            <person name="Yoon J."/>
        </authorList>
    </citation>
    <scope>NUCLEOTIDE SEQUENCE</scope>
    <source>
        <strain evidence="2">KMU-90</strain>
    </source>
</reference>
<keyword evidence="3" id="KW-1185">Reference proteome</keyword>
<dbReference type="EMBL" id="JAGTUU010000001">
    <property type="protein sequence ID" value="MBS0122983.1"/>
    <property type="molecule type" value="Genomic_DNA"/>
</dbReference>
<organism evidence="2 3">
    <name type="scientific">Thetidibacter halocola</name>
    <dbReference type="NCBI Taxonomy" id="2827239"/>
    <lineage>
        <taxon>Bacteria</taxon>
        <taxon>Pseudomonadati</taxon>
        <taxon>Pseudomonadota</taxon>
        <taxon>Alphaproteobacteria</taxon>
        <taxon>Rhodobacterales</taxon>
        <taxon>Roseobacteraceae</taxon>
        <taxon>Thetidibacter</taxon>
    </lineage>
</organism>
<protein>
    <submittedName>
        <fullName evidence="2">Uncharacterized protein</fullName>
    </submittedName>
</protein>
<keyword evidence="1" id="KW-0472">Membrane</keyword>
<evidence type="ECO:0000313" key="2">
    <source>
        <dbReference type="EMBL" id="MBS0122983.1"/>
    </source>
</evidence>
<evidence type="ECO:0000313" key="3">
    <source>
        <dbReference type="Proteomes" id="UP000681356"/>
    </source>
</evidence>